<dbReference type="EMBL" id="LRBV02000012">
    <property type="status" value="NOT_ANNOTATED_CDS"/>
    <property type="molecule type" value="Genomic_DNA"/>
</dbReference>
<evidence type="ECO:0000259" key="2">
    <source>
        <dbReference type="Pfam" id="PF13966"/>
    </source>
</evidence>
<feature type="compositionally biased region" description="Basic and acidic residues" evidence="1">
    <location>
        <begin position="50"/>
        <end position="61"/>
    </location>
</feature>
<dbReference type="PANTHER" id="PTHR33710">
    <property type="entry name" value="BNAC02G09200D PROTEIN"/>
    <property type="match status" value="1"/>
</dbReference>
<proteinExistence type="predicted"/>
<name>A0A7N2N3A5_QUELO</name>
<reference evidence="3" key="2">
    <citation type="submission" date="2021-01" db="UniProtKB">
        <authorList>
            <consortium name="EnsemblPlants"/>
        </authorList>
    </citation>
    <scope>IDENTIFICATION</scope>
</reference>
<dbReference type="EnsemblPlants" id="QL12p024011:mrna">
    <property type="protein sequence ID" value="QL12p024011:mrna"/>
    <property type="gene ID" value="QL12p024011"/>
</dbReference>
<dbReference type="Pfam" id="PF13966">
    <property type="entry name" value="zf-RVT"/>
    <property type="match status" value="1"/>
</dbReference>
<dbReference type="PANTHER" id="PTHR33710:SF71">
    <property type="entry name" value="ENDONUCLEASE_EXONUCLEASE_PHOSPHATASE DOMAIN-CONTAINING PROTEIN"/>
    <property type="match status" value="1"/>
</dbReference>
<evidence type="ECO:0000256" key="1">
    <source>
        <dbReference type="SAM" id="MobiDB-lite"/>
    </source>
</evidence>
<keyword evidence="4" id="KW-1185">Reference proteome</keyword>
<dbReference type="AlphaFoldDB" id="A0A7N2N3A5"/>
<reference evidence="3 4" key="1">
    <citation type="journal article" date="2016" name="G3 (Bethesda)">
        <title>First Draft Assembly and Annotation of the Genome of a California Endemic Oak Quercus lobata Nee (Fagaceae).</title>
        <authorList>
            <person name="Sork V.L."/>
            <person name="Fitz-Gibbon S.T."/>
            <person name="Puiu D."/>
            <person name="Crepeau M."/>
            <person name="Gugger P.F."/>
            <person name="Sherman R."/>
            <person name="Stevens K."/>
            <person name="Langley C.H."/>
            <person name="Pellegrini M."/>
            <person name="Salzberg S.L."/>
        </authorList>
    </citation>
    <scope>NUCLEOTIDE SEQUENCE [LARGE SCALE GENOMIC DNA]</scope>
    <source>
        <strain evidence="3 4">cv. SW786</strain>
    </source>
</reference>
<feature type="domain" description="Reverse transcriptase zinc-binding" evidence="2">
    <location>
        <begin position="334"/>
        <end position="426"/>
    </location>
</feature>
<feature type="compositionally biased region" description="Polar residues" evidence="1">
    <location>
        <begin position="14"/>
        <end position="29"/>
    </location>
</feature>
<organism evidence="3 4">
    <name type="scientific">Quercus lobata</name>
    <name type="common">Valley oak</name>
    <dbReference type="NCBI Taxonomy" id="97700"/>
    <lineage>
        <taxon>Eukaryota</taxon>
        <taxon>Viridiplantae</taxon>
        <taxon>Streptophyta</taxon>
        <taxon>Embryophyta</taxon>
        <taxon>Tracheophyta</taxon>
        <taxon>Spermatophyta</taxon>
        <taxon>Magnoliopsida</taxon>
        <taxon>eudicotyledons</taxon>
        <taxon>Gunneridae</taxon>
        <taxon>Pentapetalae</taxon>
        <taxon>rosids</taxon>
        <taxon>fabids</taxon>
        <taxon>Fagales</taxon>
        <taxon>Fagaceae</taxon>
        <taxon>Quercus</taxon>
    </lineage>
</organism>
<dbReference type="InParanoid" id="A0A7N2N3A5"/>
<dbReference type="InterPro" id="IPR036691">
    <property type="entry name" value="Endo/exonu/phosph_ase_sf"/>
</dbReference>
<dbReference type="Gramene" id="QL12p024011:mrna">
    <property type="protein sequence ID" value="QL12p024011:mrna"/>
    <property type="gene ID" value="QL12p024011"/>
</dbReference>
<dbReference type="SUPFAM" id="SSF56219">
    <property type="entry name" value="DNase I-like"/>
    <property type="match status" value="1"/>
</dbReference>
<dbReference type="OMA" id="AWESICH"/>
<feature type="region of interest" description="Disordered" evidence="1">
    <location>
        <begin position="9"/>
        <end position="66"/>
    </location>
</feature>
<accession>A0A7N2N3A5</accession>
<evidence type="ECO:0000313" key="3">
    <source>
        <dbReference type="EnsemblPlants" id="QL12p024011:mrna"/>
    </source>
</evidence>
<dbReference type="InterPro" id="IPR026960">
    <property type="entry name" value="RVT-Znf"/>
</dbReference>
<evidence type="ECO:0000313" key="4">
    <source>
        <dbReference type="Proteomes" id="UP000594261"/>
    </source>
</evidence>
<dbReference type="Proteomes" id="UP000594261">
    <property type="component" value="Chromosome 12"/>
</dbReference>
<dbReference type="Gene3D" id="3.60.10.10">
    <property type="entry name" value="Endonuclease/exonuclease/phosphatase"/>
    <property type="match status" value="1"/>
</dbReference>
<protein>
    <recommendedName>
        <fullName evidence="2">Reverse transcriptase zinc-binding domain-containing protein</fullName>
    </recommendedName>
</protein>
<sequence length="517" mass="58984">MWLRVEVEVDSSSRKTSLIVNGSNSNNTGPLKRSTEPGFSGKPSKQRHREARDLDSEEKQRRQPHLPLCQVLKQKGRNVTGRSRDFNEIVKAEENTGGASRSKRQMVAFREALDFCGFRDLGYVGSPFTWCNNQFNVAVTWIRLDRGMATTSWIEMFPSAHMHHIEGSLSDHTPLWMVLDDGTRVEDKQDIRKTMVNYFKTMFTSSNPTNIDSILDGINTKVTTAMNAELTKCFTAEEVEQALKQMKPMTAPGPDGMPPIFYKAYWSTVGPDVINATLSVLNSNEETTCWLEERIREELMPHEANAILNIPLSDRRPEDTLIWQTSKNGVNTTKSAYRLLADSEALKQPGQSNPTANNGLWKKLWSLDIPNKVKHFLWRASCESLPTKKNLFKRKIAHNDRCKICNGETEDTIHALWDCFVLKEIWWEMDICRSNLSTRFTCFRDILTGILNSQEPNQAEVFASVAWEIWRKRNALRVGDDSIPCPKIFGEATDRLQVFQAARFDQILTIQRTGITS</sequence>